<evidence type="ECO:0000313" key="2">
    <source>
        <dbReference type="Proteomes" id="UP000494363"/>
    </source>
</evidence>
<sequence length="98" mass="11649">MSGAFRETTLPRSNWSRRRADGTVTKVTYYVLMQTRKISEPNKPKRINVRVETAYPEDAIYDKLVQKKPFNFRKLLACIWEERDYNAPELKPKKKGKR</sequence>
<name>A0A6J5EJ55_9BURK</name>
<keyword evidence="2" id="KW-1185">Reference proteome</keyword>
<protein>
    <submittedName>
        <fullName evidence="1">Uncharacterized protein</fullName>
    </submittedName>
</protein>
<gene>
    <name evidence="1" type="ORF">LMG29542_05221</name>
</gene>
<reference evidence="1 2" key="1">
    <citation type="submission" date="2020-04" db="EMBL/GenBank/DDBJ databases">
        <authorList>
            <person name="De Canck E."/>
        </authorList>
    </citation>
    <scope>NUCLEOTIDE SEQUENCE [LARGE SCALE GENOMIC DNA]</scope>
    <source>
        <strain evidence="1 2">LMG 29542</strain>
    </source>
</reference>
<dbReference type="EMBL" id="CADIKH010000028">
    <property type="protein sequence ID" value="CAB3765757.1"/>
    <property type="molecule type" value="Genomic_DNA"/>
</dbReference>
<accession>A0A6J5EJ55</accession>
<evidence type="ECO:0000313" key="1">
    <source>
        <dbReference type="EMBL" id="CAB3765757.1"/>
    </source>
</evidence>
<proteinExistence type="predicted"/>
<dbReference type="AlphaFoldDB" id="A0A6J5EJ55"/>
<organism evidence="1 2">
    <name type="scientific">Paraburkholderia humisilvae</name>
    <dbReference type="NCBI Taxonomy" id="627669"/>
    <lineage>
        <taxon>Bacteria</taxon>
        <taxon>Pseudomonadati</taxon>
        <taxon>Pseudomonadota</taxon>
        <taxon>Betaproteobacteria</taxon>
        <taxon>Burkholderiales</taxon>
        <taxon>Burkholderiaceae</taxon>
        <taxon>Paraburkholderia</taxon>
    </lineage>
</organism>
<dbReference type="Proteomes" id="UP000494363">
    <property type="component" value="Unassembled WGS sequence"/>
</dbReference>